<evidence type="ECO:0000313" key="20">
    <source>
        <dbReference type="Proteomes" id="UP000001593"/>
    </source>
</evidence>
<dbReference type="PIRSF" id="PIRSF000332">
    <property type="entry name" value="FMO"/>
    <property type="match status" value="1"/>
</dbReference>
<keyword evidence="10 16" id="KW-0472">Membrane</keyword>
<protein>
    <recommendedName>
        <fullName evidence="17">Flavin-containing monooxygenase</fullName>
        <ecNumber evidence="17">1.-.-.-</ecNumber>
    </recommendedName>
</protein>
<sequence length="530" mass="58945">MAPKVAIIGAGASGLCSIKEALDAGLEPTAYEKASWLGGIWNFSEDPEQSCAALCTITNTSKHVMCFSDFPMSKTCPNYLPMKTYQAYLESYAKEFNLVKNIRFNVSVIEVKKCADFEETGKWEVHSIAGNSQTIKMEVYDFVMVASGKLSEPFIPEIPGMESFPGKLIHSKEYKTFRGFENRRILVVGLGNSAGDIACELSRHASQVYISTRRGTWVLPRLGPGGAPIDLSISRLVYHLPRSFLSWLVAQRVKGSYNLANFGLETEEEPMKALIINDELPHRIVTGSVIVKSDIKSIKGSSILFSDDTTLDDIDIVIFATGFNVRYPFLSNSWLQPKEDYIPLYKFVFPFEPSKPTIAIIGAFTNEGPIPPCCEMQARWVVQVFKGNARLPDKQKMIKEILDAQEEIKKRVTYTGNRYFHKLKGMVPYLDEIGSLIGARPSMLKLALKSPALALKCYFGTCIPAQYRLVGPGAWGGAEKVIWEVEESFLTPMKTRAVSLADDKGKSKIYLFMFGVIIVLVACWLACCSA</sequence>
<comment type="function">
    <text evidence="11">Broad spectrum monooxygenase that catalyzes the oxygenation of a wide variety of nitrogen- and sulfur-containing compounds including xenobiotics. Catalyzes the S-oxygenation of hypotaurine to produce taurine, an organic osmolyte involved in cell volume regulation as well as a variety of cytoprotective and developmental processes. In vitro, catalyzes the N-oxygenation of trimethylamine (TMA) to produce trimethylamine N-oxide (TMAO) and could therefore participate to the detoxification of this compound that is generated by the action of gut microbiota from dietary precursors such as choline, choline containing compounds, betaine or L-carnitine.</text>
</comment>
<comment type="cofactor">
    <cofactor evidence="1 16 17">
        <name>FAD</name>
        <dbReference type="ChEBI" id="CHEBI:57692"/>
    </cofactor>
</comment>
<keyword evidence="4 16" id="KW-0285">Flavoprotein</keyword>
<evidence type="ECO:0000256" key="18">
    <source>
        <dbReference type="SAM" id="Phobius"/>
    </source>
</evidence>
<dbReference type="Pfam" id="PF00743">
    <property type="entry name" value="FMO-like"/>
    <property type="match status" value="1"/>
</dbReference>
<dbReference type="FunFam" id="3.50.50.60:FF:000042">
    <property type="entry name" value="Dimethylaniline monooxygenase [N-oxide-forming]"/>
    <property type="match status" value="1"/>
</dbReference>
<dbReference type="EC" id="1.-.-.-" evidence="17"/>
<dbReference type="GO" id="GO:0047822">
    <property type="term" value="F:hypotaurine monooxygenase activity"/>
    <property type="evidence" value="ECO:0007669"/>
    <property type="project" value="RHEA"/>
</dbReference>
<dbReference type="FunFam" id="3.50.50.60:FF:000669">
    <property type="entry name" value="Dimethylaniline monooxygenase [N-oxide-forming]"/>
    <property type="match status" value="1"/>
</dbReference>
<gene>
    <name evidence="19" type="ORF">NEMVEDRAFT_v1g185021</name>
</gene>
<evidence type="ECO:0000256" key="9">
    <source>
        <dbReference type="ARBA" id="ARBA00023002"/>
    </source>
</evidence>
<dbReference type="InterPro" id="IPR036188">
    <property type="entry name" value="FAD/NAD-bd_sf"/>
</dbReference>
<dbReference type="PRINTS" id="PR00370">
    <property type="entry name" value="FMOXYGENASE"/>
</dbReference>
<dbReference type="PANTHER" id="PTHR23023">
    <property type="entry name" value="DIMETHYLANILINE MONOOXYGENASE"/>
    <property type="match status" value="1"/>
</dbReference>
<comment type="subcellular location">
    <subcellularLocation>
        <location evidence="2">Endoplasmic reticulum membrane</location>
        <topology evidence="2">Single-pass membrane protein</topology>
    </subcellularLocation>
</comment>
<dbReference type="InterPro" id="IPR002253">
    <property type="entry name" value="Flavin_mOase_1"/>
</dbReference>
<keyword evidence="16 17" id="KW-0503">Monooxygenase</keyword>
<evidence type="ECO:0000256" key="5">
    <source>
        <dbReference type="ARBA" id="ARBA00022692"/>
    </source>
</evidence>
<keyword evidence="16" id="KW-0256">Endoplasmic reticulum</keyword>
<reference evidence="19 20" key="1">
    <citation type="journal article" date="2007" name="Science">
        <title>Sea anemone genome reveals ancestral eumetazoan gene repertoire and genomic organization.</title>
        <authorList>
            <person name="Putnam N.H."/>
            <person name="Srivastava M."/>
            <person name="Hellsten U."/>
            <person name="Dirks B."/>
            <person name="Chapman J."/>
            <person name="Salamov A."/>
            <person name="Terry A."/>
            <person name="Shapiro H."/>
            <person name="Lindquist E."/>
            <person name="Kapitonov V.V."/>
            <person name="Jurka J."/>
            <person name="Genikhovich G."/>
            <person name="Grigoriev I.V."/>
            <person name="Lucas S.M."/>
            <person name="Steele R.E."/>
            <person name="Finnerty J.R."/>
            <person name="Technau U."/>
            <person name="Martindale M.Q."/>
            <person name="Rokhsar D.S."/>
        </authorList>
    </citation>
    <scope>NUCLEOTIDE SEQUENCE [LARGE SCALE GENOMIC DNA]</scope>
    <source>
        <strain evidence="20">CH2 X CH6</strain>
    </source>
</reference>
<dbReference type="eggNOG" id="KOG1399">
    <property type="taxonomic scope" value="Eukaryota"/>
</dbReference>
<dbReference type="PhylomeDB" id="A7S2Z9"/>
<dbReference type="FunFam" id="3.50.50.60:FF:000428">
    <property type="entry name" value="Dimethylaniline monooxygenase [N-oxide-forming]"/>
    <property type="match status" value="1"/>
</dbReference>
<proteinExistence type="inferred from homology"/>
<dbReference type="KEGG" id="nve:5513701"/>
<dbReference type="GO" id="GO:0034899">
    <property type="term" value="F:trimethylamine monooxygenase activity"/>
    <property type="evidence" value="ECO:0007669"/>
    <property type="project" value="UniProtKB-EC"/>
</dbReference>
<evidence type="ECO:0000256" key="10">
    <source>
        <dbReference type="ARBA" id="ARBA00023136"/>
    </source>
</evidence>
<dbReference type="GO" id="GO:0050661">
    <property type="term" value="F:NADP binding"/>
    <property type="evidence" value="ECO:0007669"/>
    <property type="project" value="InterPro"/>
</dbReference>
<dbReference type="Proteomes" id="UP000001593">
    <property type="component" value="Unassembled WGS sequence"/>
</dbReference>
<dbReference type="GO" id="GO:0004497">
    <property type="term" value="F:monooxygenase activity"/>
    <property type="evidence" value="ECO:0000318"/>
    <property type="project" value="GO_Central"/>
</dbReference>
<comment type="catalytic activity">
    <reaction evidence="14">
        <text>trimethylamine + NADPH + O2 = trimethylamine N-oxide + NADP(+) + H2O</text>
        <dbReference type="Rhea" id="RHEA:31979"/>
        <dbReference type="ChEBI" id="CHEBI:15377"/>
        <dbReference type="ChEBI" id="CHEBI:15379"/>
        <dbReference type="ChEBI" id="CHEBI:15724"/>
        <dbReference type="ChEBI" id="CHEBI:57783"/>
        <dbReference type="ChEBI" id="CHEBI:58349"/>
        <dbReference type="ChEBI" id="CHEBI:58389"/>
        <dbReference type="EC" id="1.14.13.148"/>
    </reaction>
    <physiologicalReaction direction="left-to-right" evidence="14">
        <dbReference type="Rhea" id="RHEA:31980"/>
    </physiologicalReaction>
</comment>
<keyword evidence="7 16" id="KW-0521">NADP</keyword>
<dbReference type="EMBL" id="DS469571">
    <property type="protein sequence ID" value="EDO41869.1"/>
    <property type="molecule type" value="Genomic_DNA"/>
</dbReference>
<dbReference type="OrthoDB" id="66881at2759"/>
<dbReference type="OMA" id="ASTIECC"/>
<dbReference type="Gene3D" id="3.50.50.60">
    <property type="entry name" value="FAD/NAD(P)-binding domain"/>
    <property type="match status" value="4"/>
</dbReference>
<dbReference type="HOGENOM" id="CLU_006909_8_2_1"/>
<evidence type="ECO:0000256" key="15">
    <source>
        <dbReference type="ARBA" id="ARBA00049443"/>
    </source>
</evidence>
<dbReference type="AlphaFoldDB" id="A7S2Z9"/>
<evidence type="ECO:0000256" key="16">
    <source>
        <dbReference type="PIRNR" id="PIRNR000332"/>
    </source>
</evidence>
<accession>A7S2Z9</accession>
<dbReference type="GO" id="GO:0005789">
    <property type="term" value="C:endoplasmic reticulum membrane"/>
    <property type="evidence" value="ECO:0007669"/>
    <property type="project" value="UniProtKB-SubCell"/>
</dbReference>
<dbReference type="PRINTS" id="PR01121">
    <property type="entry name" value="FMOXYGENASE1"/>
</dbReference>
<feature type="transmembrane region" description="Helical" evidence="18">
    <location>
        <begin position="509"/>
        <end position="527"/>
    </location>
</feature>
<evidence type="ECO:0000256" key="11">
    <source>
        <dbReference type="ARBA" id="ARBA00045957"/>
    </source>
</evidence>
<dbReference type="GO" id="GO:0004499">
    <property type="term" value="F:N,N-dimethylaniline monooxygenase activity"/>
    <property type="evidence" value="ECO:0007669"/>
    <property type="project" value="UniProtKB-UniRule"/>
</dbReference>
<name>A7S2Z9_NEMVE</name>
<dbReference type="InterPro" id="IPR050346">
    <property type="entry name" value="FMO-like"/>
</dbReference>
<keyword evidence="9 16" id="KW-0560">Oxidoreductase</keyword>
<comment type="similarity">
    <text evidence="3 16 17">Belongs to the FMO family.</text>
</comment>
<evidence type="ECO:0000256" key="7">
    <source>
        <dbReference type="ARBA" id="ARBA00022857"/>
    </source>
</evidence>
<evidence type="ECO:0000256" key="2">
    <source>
        <dbReference type="ARBA" id="ARBA00004389"/>
    </source>
</evidence>
<dbReference type="InterPro" id="IPR000960">
    <property type="entry name" value="Flavin_mOase"/>
</dbReference>
<keyword evidence="5 18" id="KW-0812">Transmembrane</keyword>
<dbReference type="GO" id="GO:0050660">
    <property type="term" value="F:flavin adenine dinucleotide binding"/>
    <property type="evidence" value="ECO:0007669"/>
    <property type="project" value="InterPro"/>
</dbReference>
<comment type="catalytic activity">
    <reaction evidence="15">
        <text>N,N-dimethylaniline + NADPH + O2 + H(+) = N,N-dimethylaniline N-oxide + NADP(+) + H2O</text>
        <dbReference type="Rhea" id="RHEA:24468"/>
        <dbReference type="ChEBI" id="CHEBI:15377"/>
        <dbReference type="ChEBI" id="CHEBI:15378"/>
        <dbReference type="ChEBI" id="CHEBI:15379"/>
        <dbReference type="ChEBI" id="CHEBI:16269"/>
        <dbReference type="ChEBI" id="CHEBI:17735"/>
        <dbReference type="ChEBI" id="CHEBI:57783"/>
        <dbReference type="ChEBI" id="CHEBI:58349"/>
        <dbReference type="EC" id="1.14.13.8"/>
    </reaction>
    <physiologicalReaction direction="left-to-right" evidence="15">
        <dbReference type="Rhea" id="RHEA:24469"/>
    </physiologicalReaction>
</comment>
<keyword evidence="6 16" id="KW-0274">FAD</keyword>
<dbReference type="FunFam" id="3.50.50.60:FF:000023">
    <property type="entry name" value="Dimethylaniline monooxygenase [N-oxide-forming]"/>
    <property type="match status" value="1"/>
</dbReference>
<evidence type="ECO:0000313" key="19">
    <source>
        <dbReference type="EMBL" id="EDO41869.1"/>
    </source>
</evidence>
<dbReference type="InParanoid" id="A7S2Z9"/>
<dbReference type="InterPro" id="IPR020946">
    <property type="entry name" value="Flavin_mOase-like"/>
</dbReference>
<evidence type="ECO:0000256" key="12">
    <source>
        <dbReference type="ARBA" id="ARBA00047338"/>
    </source>
</evidence>
<keyword evidence="20" id="KW-1185">Reference proteome</keyword>
<dbReference type="SUPFAM" id="SSF51905">
    <property type="entry name" value="FAD/NAD(P)-binding domain"/>
    <property type="match status" value="2"/>
</dbReference>
<evidence type="ECO:0000256" key="6">
    <source>
        <dbReference type="ARBA" id="ARBA00022827"/>
    </source>
</evidence>
<evidence type="ECO:0000256" key="3">
    <source>
        <dbReference type="ARBA" id="ARBA00009183"/>
    </source>
</evidence>
<evidence type="ECO:0000256" key="17">
    <source>
        <dbReference type="RuleBase" id="RU361177"/>
    </source>
</evidence>
<evidence type="ECO:0000256" key="8">
    <source>
        <dbReference type="ARBA" id="ARBA00022989"/>
    </source>
</evidence>
<dbReference type="STRING" id="45351.A7S2Z9"/>
<evidence type="ECO:0000256" key="13">
    <source>
        <dbReference type="ARBA" id="ARBA00048041"/>
    </source>
</evidence>
<evidence type="ECO:0000256" key="1">
    <source>
        <dbReference type="ARBA" id="ARBA00001974"/>
    </source>
</evidence>
<evidence type="ECO:0000256" key="14">
    <source>
        <dbReference type="ARBA" id="ARBA00048088"/>
    </source>
</evidence>
<evidence type="ECO:0000256" key="4">
    <source>
        <dbReference type="ARBA" id="ARBA00022630"/>
    </source>
</evidence>
<comment type="catalytic activity">
    <reaction evidence="12">
        <text>hypotaurine + NADH + O2 + H(+) = taurine + NAD(+) + H2O</text>
        <dbReference type="Rhea" id="RHEA:74111"/>
        <dbReference type="ChEBI" id="CHEBI:15377"/>
        <dbReference type="ChEBI" id="CHEBI:15378"/>
        <dbReference type="ChEBI" id="CHEBI:15379"/>
        <dbReference type="ChEBI" id="CHEBI:57540"/>
        <dbReference type="ChEBI" id="CHEBI:57853"/>
        <dbReference type="ChEBI" id="CHEBI:57945"/>
        <dbReference type="ChEBI" id="CHEBI:507393"/>
        <dbReference type="EC" id="1.14.13.8"/>
    </reaction>
    <physiologicalReaction direction="left-to-right" evidence="12">
        <dbReference type="Rhea" id="RHEA:74112"/>
    </physiologicalReaction>
</comment>
<keyword evidence="8 18" id="KW-1133">Transmembrane helix</keyword>
<organism evidence="19 20">
    <name type="scientific">Nematostella vectensis</name>
    <name type="common">Starlet sea anemone</name>
    <dbReference type="NCBI Taxonomy" id="45351"/>
    <lineage>
        <taxon>Eukaryota</taxon>
        <taxon>Metazoa</taxon>
        <taxon>Cnidaria</taxon>
        <taxon>Anthozoa</taxon>
        <taxon>Hexacorallia</taxon>
        <taxon>Actiniaria</taxon>
        <taxon>Edwardsiidae</taxon>
        <taxon>Nematostella</taxon>
    </lineage>
</organism>
<comment type="catalytic activity">
    <reaction evidence="13">
        <text>hypotaurine + NADPH + O2 + H(+) = taurine + NADP(+) + H2O</text>
        <dbReference type="Rhea" id="RHEA:69819"/>
        <dbReference type="ChEBI" id="CHEBI:15377"/>
        <dbReference type="ChEBI" id="CHEBI:15378"/>
        <dbReference type="ChEBI" id="CHEBI:15379"/>
        <dbReference type="ChEBI" id="CHEBI:57783"/>
        <dbReference type="ChEBI" id="CHEBI:57853"/>
        <dbReference type="ChEBI" id="CHEBI:58349"/>
        <dbReference type="ChEBI" id="CHEBI:507393"/>
        <dbReference type="EC" id="1.14.13.8"/>
    </reaction>
    <physiologicalReaction direction="left-to-right" evidence="13">
        <dbReference type="Rhea" id="RHEA:69820"/>
    </physiologicalReaction>
</comment>